<accession>A0A7R9R134</accession>
<evidence type="ECO:0000313" key="7">
    <source>
        <dbReference type="Proteomes" id="UP000728032"/>
    </source>
</evidence>
<dbReference type="SUPFAM" id="SSF53474">
    <property type="entry name" value="alpha/beta-Hydrolases"/>
    <property type="match status" value="1"/>
</dbReference>
<evidence type="ECO:0000256" key="2">
    <source>
        <dbReference type="ARBA" id="ARBA00022670"/>
    </source>
</evidence>
<keyword evidence="3" id="KW-0732">Signal</keyword>
<dbReference type="GO" id="GO:0070008">
    <property type="term" value="F:serine-type exopeptidase activity"/>
    <property type="evidence" value="ECO:0007669"/>
    <property type="project" value="InterPro"/>
</dbReference>
<evidence type="ECO:0008006" key="8">
    <source>
        <dbReference type="Google" id="ProtNLM"/>
    </source>
</evidence>
<comment type="similarity">
    <text evidence="1">Belongs to the peptidase S28 family.</text>
</comment>
<dbReference type="EMBL" id="OC957147">
    <property type="protein sequence ID" value="CAD7664961.1"/>
    <property type="molecule type" value="Genomic_DNA"/>
</dbReference>
<evidence type="ECO:0000256" key="3">
    <source>
        <dbReference type="ARBA" id="ARBA00022729"/>
    </source>
</evidence>
<dbReference type="AlphaFoldDB" id="A0A7R9R134"/>
<dbReference type="GO" id="GO:0006508">
    <property type="term" value="P:proteolysis"/>
    <property type="evidence" value="ECO:0007669"/>
    <property type="project" value="UniProtKB-KW"/>
</dbReference>
<gene>
    <name evidence="6" type="ORF">ONB1V03_LOCUS21519</name>
</gene>
<dbReference type="Gene3D" id="3.40.50.1820">
    <property type="entry name" value="alpha/beta hydrolase"/>
    <property type="match status" value="1"/>
</dbReference>
<organism evidence="6">
    <name type="scientific">Oppiella nova</name>
    <dbReference type="NCBI Taxonomy" id="334625"/>
    <lineage>
        <taxon>Eukaryota</taxon>
        <taxon>Metazoa</taxon>
        <taxon>Ecdysozoa</taxon>
        <taxon>Arthropoda</taxon>
        <taxon>Chelicerata</taxon>
        <taxon>Arachnida</taxon>
        <taxon>Acari</taxon>
        <taxon>Acariformes</taxon>
        <taxon>Sarcoptiformes</taxon>
        <taxon>Oribatida</taxon>
        <taxon>Brachypylina</taxon>
        <taxon>Oppioidea</taxon>
        <taxon>Oppiidae</taxon>
        <taxon>Oppiella</taxon>
    </lineage>
</organism>
<protein>
    <recommendedName>
        <fullName evidence="8">Serine carboxypeptidase</fullName>
    </recommendedName>
</protein>
<dbReference type="PANTHER" id="PTHR11010:SF117">
    <property type="entry name" value="SERINE PROTEASE 16"/>
    <property type="match status" value="1"/>
</dbReference>
<name>A0A7R9R134_9ACAR</name>
<reference evidence="6" key="1">
    <citation type="submission" date="2020-11" db="EMBL/GenBank/DDBJ databases">
        <authorList>
            <person name="Tran Van P."/>
        </authorList>
    </citation>
    <scope>NUCLEOTIDE SEQUENCE</scope>
</reference>
<dbReference type="Pfam" id="PF05577">
    <property type="entry name" value="Peptidase_S28"/>
    <property type="match status" value="1"/>
</dbReference>
<evidence type="ECO:0000313" key="6">
    <source>
        <dbReference type="EMBL" id="CAD7664961.1"/>
    </source>
</evidence>
<keyword evidence="7" id="KW-1185">Reference proteome</keyword>
<keyword evidence="4" id="KW-0378">Hydrolase</keyword>
<feature type="non-terminal residue" evidence="6">
    <location>
        <position position="156"/>
    </location>
</feature>
<dbReference type="EMBL" id="CAJPVJ010042322">
    <property type="protein sequence ID" value="CAG2182098.1"/>
    <property type="molecule type" value="Genomic_DNA"/>
</dbReference>
<keyword evidence="2" id="KW-0645">Protease</keyword>
<dbReference type="PANTHER" id="PTHR11010">
    <property type="entry name" value="PROTEASE S28 PRO-X CARBOXYPEPTIDASE-RELATED"/>
    <property type="match status" value="1"/>
</dbReference>
<proteinExistence type="inferred from homology"/>
<dbReference type="OrthoDB" id="1735038at2759"/>
<dbReference type="GO" id="GO:0008239">
    <property type="term" value="F:dipeptidyl-peptidase activity"/>
    <property type="evidence" value="ECO:0007669"/>
    <property type="project" value="TreeGrafter"/>
</dbReference>
<sequence>KSAVSGIYKQKVNHADPKDNSTFDQVYFTNDAHYKAGGPVFFLFGGEGAASSVRLSSMTNIGDNAKTYGALLVELEHRFYGKSQPFAELTVDNLKHLNSEQALKDADEFIQYLLKQRSIENAKVIVFGGSYAGALAAWFREKYPKTAAGAIASSAP</sequence>
<evidence type="ECO:0000256" key="1">
    <source>
        <dbReference type="ARBA" id="ARBA00011079"/>
    </source>
</evidence>
<feature type="non-terminal residue" evidence="6">
    <location>
        <position position="1"/>
    </location>
</feature>
<dbReference type="InterPro" id="IPR008758">
    <property type="entry name" value="Peptidase_S28"/>
</dbReference>
<evidence type="ECO:0000256" key="5">
    <source>
        <dbReference type="ARBA" id="ARBA00023180"/>
    </source>
</evidence>
<evidence type="ECO:0000256" key="4">
    <source>
        <dbReference type="ARBA" id="ARBA00022801"/>
    </source>
</evidence>
<dbReference type="Proteomes" id="UP000728032">
    <property type="component" value="Unassembled WGS sequence"/>
</dbReference>
<keyword evidence="5" id="KW-0325">Glycoprotein</keyword>
<dbReference type="InterPro" id="IPR029058">
    <property type="entry name" value="AB_hydrolase_fold"/>
</dbReference>